<dbReference type="OrthoDB" id="440755at2759"/>
<comment type="caution">
    <text evidence="16">The sequence shown here is derived from an EMBL/GenBank/DDBJ whole genome shotgun (WGS) entry which is preliminary data.</text>
</comment>
<dbReference type="Gene3D" id="3.90.550.10">
    <property type="entry name" value="Spore Coat Polysaccharide Biosynthesis Protein SpsA, Chain A"/>
    <property type="match status" value="1"/>
</dbReference>
<evidence type="ECO:0000313" key="16">
    <source>
        <dbReference type="EMBL" id="OQV20910.1"/>
    </source>
</evidence>
<proteinExistence type="inferred from homology"/>
<dbReference type="InterPro" id="IPR052463">
    <property type="entry name" value="O-linked_mannose_GnT"/>
</dbReference>
<name>A0A1W0X0F6_HYPEX</name>
<evidence type="ECO:0000256" key="2">
    <source>
        <dbReference type="ARBA" id="ARBA00004323"/>
    </source>
</evidence>
<evidence type="ECO:0000256" key="8">
    <source>
        <dbReference type="ARBA" id="ARBA00022723"/>
    </source>
</evidence>
<evidence type="ECO:0000313" key="17">
    <source>
        <dbReference type="Proteomes" id="UP000192578"/>
    </source>
</evidence>
<dbReference type="GO" id="GO:0047223">
    <property type="term" value="F:beta-1,3-galactosyl-O-glycosyl-glycoprotein beta-1,3-N-acetylglucosaminyltransferase activity"/>
    <property type="evidence" value="ECO:0007669"/>
    <property type="project" value="TreeGrafter"/>
</dbReference>
<keyword evidence="17" id="KW-1185">Reference proteome</keyword>
<dbReference type="PANTHER" id="PTHR46396">
    <property type="entry name" value="PROTEIN O-LINKED-MANNOSE BETA-1,2-N-ACETYLGLUCOSAMINYLTRANSFERASE 1"/>
    <property type="match status" value="1"/>
</dbReference>
<evidence type="ECO:0000256" key="13">
    <source>
        <dbReference type="ARBA" id="ARBA00023211"/>
    </source>
</evidence>
<evidence type="ECO:0000259" key="15">
    <source>
        <dbReference type="Pfam" id="PF15711"/>
    </source>
</evidence>
<dbReference type="GO" id="GO:0016266">
    <property type="term" value="P:protein O-linked glycosylation via N-acetyl-galactosamine"/>
    <property type="evidence" value="ECO:0007669"/>
    <property type="project" value="TreeGrafter"/>
</dbReference>
<evidence type="ECO:0000256" key="3">
    <source>
        <dbReference type="ARBA" id="ARBA00004922"/>
    </source>
</evidence>
<keyword evidence="11" id="KW-0333">Golgi apparatus</keyword>
<evidence type="ECO:0000256" key="10">
    <source>
        <dbReference type="ARBA" id="ARBA00022989"/>
    </source>
</evidence>
<dbReference type="InterPro" id="IPR039477">
    <property type="entry name" value="ILEI/PANDER_dom"/>
</dbReference>
<evidence type="ECO:0000256" key="11">
    <source>
        <dbReference type="ARBA" id="ARBA00023034"/>
    </source>
</evidence>
<protein>
    <recommendedName>
        <fullName evidence="15">ILEI/PANDER domain-containing protein</fullName>
    </recommendedName>
</protein>
<keyword evidence="9" id="KW-0735">Signal-anchor</keyword>
<dbReference type="GO" id="GO:0000139">
    <property type="term" value="C:Golgi membrane"/>
    <property type="evidence" value="ECO:0007669"/>
    <property type="project" value="UniProtKB-SubCell"/>
</dbReference>
<feature type="domain" description="ILEI/PANDER" evidence="15">
    <location>
        <begin position="319"/>
        <end position="406"/>
    </location>
</feature>
<keyword evidence="5" id="KW-0328">Glycosyltransferase</keyword>
<dbReference type="PANTHER" id="PTHR46396:SF2">
    <property type="entry name" value="ILEI_PANDER DOMAIN-CONTAINING PROTEIN"/>
    <property type="match status" value="1"/>
</dbReference>
<dbReference type="PROSITE" id="PS52031">
    <property type="entry name" value="GG_LECTIN"/>
    <property type="match status" value="1"/>
</dbReference>
<dbReference type="UniPathway" id="UPA00378"/>
<evidence type="ECO:0000256" key="7">
    <source>
        <dbReference type="ARBA" id="ARBA00022692"/>
    </source>
</evidence>
<evidence type="ECO:0000256" key="6">
    <source>
        <dbReference type="ARBA" id="ARBA00022679"/>
    </source>
</evidence>
<keyword evidence="6" id="KW-0808">Transferase</keyword>
<dbReference type="Pfam" id="PF03071">
    <property type="entry name" value="GNT-I"/>
    <property type="match status" value="1"/>
</dbReference>
<sequence>MIRLVFPDLSRYHCNPHKNGGLKRLIVWCILVTVFVYGLQTILISKSSANVSDQSATDPTVRPRILLDSPAPGRERDAFPEDRCKVLSDTCSEPLYPYRILVGTGDNPPQICWNLQEIPLKTARPGKVTVLELSVEDGSVISEKSSPADSTKSISTILAQLMSTRNDSYIVMVTWNAVPFSPTLSNHLKSVGTLINPKFLGQGIQFYLLGQKGLLPGRGVSDVQLATASPPLDQSGCVPALATSLGNDIDHDFASSNPGYLTLGSYKVGSFLKDCGLPKPCGGELLSVHVYTGRDHNDPPKLCVNGTYVFENKINSGGRGLNIAVINGPTGEVAKVANFDTWGVDSTMLELFLEDLQPDEIAVIFTHDEASTKLSELSRTILFDLGSSRIHDLKFRASWYMVGQRGIRGFSGFEKLNIGEKTNWAEVVDERFCLPRRLTGYLSRPDPLPETRNVPRLEFCQKHIGYGDFCGPESKLAPLAPAKLADVTLVNSPIYSDLTVVLVMAPPSRNALRMLLETLLGQPGVNPRQVMVSLRKTNDSETERLIKLFNFHILSGRIELDYRTHLVHSITDVFETLHPRYIVVIEENTVLSPDFLHYLATQEPLFEVDSTINAIGAWNDNGYVGVSSDLTRVHRVDGFPHQGFLTTRSFWEANTKNGDYSCCLTESWEGWFPKQKIISVVPDVSRIARISPPAGNGGVVREMFHRPREFSRQSELKIENNFPAAKDKFDAYMASTVSKAAKFHPKTVDLCPSSLNFVETSPKELSVALMMDKEEFNERSMNLIAKCFGLFAADGARPRGVYNESISLTKNKRLVVLVGPNSPLYTPAA</sequence>
<evidence type="ECO:0000256" key="5">
    <source>
        <dbReference type="ARBA" id="ARBA00022676"/>
    </source>
</evidence>
<dbReference type="InterPro" id="IPR004139">
    <property type="entry name" value="Glyco_trans_13"/>
</dbReference>
<dbReference type="SUPFAM" id="SSF53448">
    <property type="entry name" value="Nucleotide-diphospho-sugar transferases"/>
    <property type="match status" value="1"/>
</dbReference>
<dbReference type="GO" id="GO:0046872">
    <property type="term" value="F:metal ion binding"/>
    <property type="evidence" value="ECO:0007669"/>
    <property type="project" value="UniProtKB-KW"/>
</dbReference>
<organism evidence="16 17">
    <name type="scientific">Hypsibius exemplaris</name>
    <name type="common">Freshwater tardigrade</name>
    <dbReference type="NCBI Taxonomy" id="2072580"/>
    <lineage>
        <taxon>Eukaryota</taxon>
        <taxon>Metazoa</taxon>
        <taxon>Ecdysozoa</taxon>
        <taxon>Tardigrada</taxon>
        <taxon>Eutardigrada</taxon>
        <taxon>Parachela</taxon>
        <taxon>Hypsibioidea</taxon>
        <taxon>Hypsibiidae</taxon>
        <taxon>Hypsibius</taxon>
    </lineage>
</organism>
<keyword evidence="8" id="KW-0479">Metal-binding</keyword>
<evidence type="ECO:0000256" key="4">
    <source>
        <dbReference type="ARBA" id="ARBA00006492"/>
    </source>
</evidence>
<keyword evidence="7 14" id="KW-0812">Transmembrane</keyword>
<evidence type="ECO:0000256" key="12">
    <source>
        <dbReference type="ARBA" id="ARBA00023136"/>
    </source>
</evidence>
<evidence type="ECO:0000256" key="9">
    <source>
        <dbReference type="ARBA" id="ARBA00022968"/>
    </source>
</evidence>
<evidence type="ECO:0000256" key="14">
    <source>
        <dbReference type="SAM" id="Phobius"/>
    </source>
</evidence>
<evidence type="ECO:0000256" key="1">
    <source>
        <dbReference type="ARBA" id="ARBA00001936"/>
    </source>
</evidence>
<dbReference type="Proteomes" id="UP000192578">
    <property type="component" value="Unassembled WGS sequence"/>
</dbReference>
<dbReference type="AlphaFoldDB" id="A0A1W0X0F6"/>
<feature type="transmembrane region" description="Helical" evidence="14">
    <location>
        <begin position="25"/>
        <end position="44"/>
    </location>
</feature>
<dbReference type="InterPro" id="IPR029044">
    <property type="entry name" value="Nucleotide-diphossugar_trans"/>
</dbReference>
<keyword evidence="13" id="KW-0464">Manganese</keyword>
<dbReference type="Pfam" id="PF15711">
    <property type="entry name" value="ILEI"/>
    <property type="match status" value="1"/>
</dbReference>
<dbReference type="EMBL" id="MTYJ01000026">
    <property type="protein sequence ID" value="OQV20910.1"/>
    <property type="molecule type" value="Genomic_DNA"/>
</dbReference>
<gene>
    <name evidence="16" type="ORF">BV898_04985</name>
</gene>
<comment type="pathway">
    <text evidence="3">Protein modification; protein glycosylation.</text>
</comment>
<accession>A0A1W0X0F6</accession>
<comment type="cofactor">
    <cofactor evidence="1">
        <name>Mn(2+)</name>
        <dbReference type="ChEBI" id="CHEBI:29035"/>
    </cofactor>
</comment>
<keyword evidence="10 14" id="KW-1133">Transmembrane helix</keyword>
<keyword evidence="12 14" id="KW-0472">Membrane</keyword>
<comment type="similarity">
    <text evidence="4">Belongs to the glycosyltransferase 13 family.</text>
</comment>
<comment type="subcellular location">
    <subcellularLocation>
        <location evidence="2">Golgi apparatus membrane</location>
        <topology evidence="2">Single-pass type II membrane protein</topology>
    </subcellularLocation>
</comment>
<reference evidence="17" key="1">
    <citation type="submission" date="2017-01" db="EMBL/GenBank/DDBJ databases">
        <title>Comparative genomics of anhydrobiosis in the tardigrade Hypsibius dujardini.</title>
        <authorList>
            <person name="Yoshida Y."/>
            <person name="Koutsovoulos G."/>
            <person name="Laetsch D."/>
            <person name="Stevens L."/>
            <person name="Kumar S."/>
            <person name="Horikawa D."/>
            <person name="Ishino K."/>
            <person name="Komine S."/>
            <person name="Tomita M."/>
            <person name="Blaxter M."/>
            <person name="Arakawa K."/>
        </authorList>
    </citation>
    <scope>NUCLEOTIDE SEQUENCE [LARGE SCALE GENOMIC DNA]</scope>
    <source>
        <strain evidence="17">Z151</strain>
    </source>
</reference>